<organism evidence="3 4">
    <name type="scientific">Neptunomonas qingdaonensis</name>
    <dbReference type="NCBI Taxonomy" id="1045558"/>
    <lineage>
        <taxon>Bacteria</taxon>
        <taxon>Pseudomonadati</taxon>
        <taxon>Pseudomonadota</taxon>
        <taxon>Gammaproteobacteria</taxon>
        <taxon>Oceanospirillales</taxon>
        <taxon>Oceanospirillaceae</taxon>
        <taxon>Neptunomonas</taxon>
    </lineage>
</organism>
<evidence type="ECO:0000313" key="3">
    <source>
        <dbReference type="EMBL" id="SFG85835.1"/>
    </source>
</evidence>
<keyword evidence="2" id="KW-1133">Transmembrane helix</keyword>
<accession>A0A1I2V900</accession>
<dbReference type="Gene3D" id="1.25.40.10">
    <property type="entry name" value="Tetratricopeptide repeat domain"/>
    <property type="match status" value="2"/>
</dbReference>
<evidence type="ECO:0000313" key="4">
    <source>
        <dbReference type="Proteomes" id="UP000198623"/>
    </source>
</evidence>
<dbReference type="Pfam" id="PF14559">
    <property type="entry name" value="TPR_19"/>
    <property type="match status" value="1"/>
</dbReference>
<evidence type="ECO:0000256" key="1">
    <source>
        <dbReference type="SAM" id="MobiDB-lite"/>
    </source>
</evidence>
<keyword evidence="2" id="KW-0472">Membrane</keyword>
<sequence length="484" mass="53396">MSLVNDMLRDLDERKREGSTGYRAVAKRDSNTGHWIWIALLIALVTIVGFFVREWGGKINERSDFLSWLDKEQVQTASTSQPPLQESLALIAQQTDVQKEIAAPEPEPERKAKPEITAPVTTNISAINWTSQSDLRGTLTFWLDQVKPFVLYSRSTMTLDIAIEESLLAVGLPDISGSLLATIDIVPEEGKSRFKLVASDPVEFSPKLKQNPARLVVEVSRPAPVVSAVIPTRSADKETTAVLAAAKTSPPAQPTAAPRVAVSEDATEVSHTAANTTDQRAGQATGQKAGQWKKSLNTLPTDSSVVRSARRLLSQQRTDEALDLLKDYVNKAPASLQSRYLLVQLYLATERYAPASEILHTAPDNLSWGLLQARAFLQQGQAKHAIELLEQYPDGQSRQDYLDLLASGYQQAGQHAAAVARYLSLLTLNSQEGRWWINLGVSLEHLGQTRKALDAYRSALQIPDLEQSLKQYAQLQSQRLMQSQ</sequence>
<dbReference type="EMBL" id="FOOU01000016">
    <property type="protein sequence ID" value="SFG85835.1"/>
    <property type="molecule type" value="Genomic_DNA"/>
</dbReference>
<dbReference type="AlphaFoldDB" id="A0A1I2V900"/>
<protein>
    <submittedName>
        <fullName evidence="3">Tetratricopeptide repeat-containing protein</fullName>
    </submittedName>
</protein>
<dbReference type="RefSeq" id="WP_177201222.1">
    <property type="nucleotide sequence ID" value="NZ_FOOU01000016.1"/>
</dbReference>
<keyword evidence="4" id="KW-1185">Reference proteome</keyword>
<dbReference type="InterPro" id="IPR011990">
    <property type="entry name" value="TPR-like_helical_dom_sf"/>
</dbReference>
<feature type="compositionally biased region" description="Polar residues" evidence="1">
    <location>
        <begin position="269"/>
        <end position="290"/>
    </location>
</feature>
<feature type="region of interest" description="Disordered" evidence="1">
    <location>
        <begin position="268"/>
        <end position="290"/>
    </location>
</feature>
<dbReference type="Pfam" id="PF13432">
    <property type="entry name" value="TPR_16"/>
    <property type="match status" value="1"/>
</dbReference>
<feature type="transmembrane region" description="Helical" evidence="2">
    <location>
        <begin position="34"/>
        <end position="52"/>
    </location>
</feature>
<name>A0A1I2V900_9GAMM</name>
<reference evidence="4" key="1">
    <citation type="submission" date="2016-10" db="EMBL/GenBank/DDBJ databases">
        <authorList>
            <person name="Varghese N."/>
            <person name="Submissions S."/>
        </authorList>
    </citation>
    <scope>NUCLEOTIDE SEQUENCE [LARGE SCALE GENOMIC DNA]</scope>
    <source>
        <strain evidence="4">CGMCC 1.10971</strain>
    </source>
</reference>
<dbReference type="STRING" id="1045558.SAMN05216175_11615"/>
<keyword evidence="2" id="KW-0812">Transmembrane</keyword>
<dbReference type="Proteomes" id="UP000198623">
    <property type="component" value="Unassembled WGS sequence"/>
</dbReference>
<gene>
    <name evidence="3" type="ORF">SAMN05216175_11615</name>
</gene>
<proteinExistence type="predicted"/>
<evidence type="ECO:0000256" key="2">
    <source>
        <dbReference type="SAM" id="Phobius"/>
    </source>
</evidence>
<dbReference type="SUPFAM" id="SSF48452">
    <property type="entry name" value="TPR-like"/>
    <property type="match status" value="1"/>
</dbReference>